<protein>
    <recommendedName>
        <fullName evidence="3">S-methyl-5-thioribose kinase</fullName>
        <ecNumber evidence="3">2.7.1.100</ecNumber>
    </recommendedName>
</protein>
<dbReference type="GO" id="GO:0046522">
    <property type="term" value="F:S-methyl-5-thioribose kinase activity"/>
    <property type="evidence" value="ECO:0007669"/>
    <property type="project" value="UniProtKB-EC"/>
</dbReference>
<dbReference type="PANTHER" id="PTHR34273:SF2">
    <property type="entry name" value="METHYLTHIORIBOSE KINASE"/>
    <property type="match status" value="1"/>
</dbReference>
<evidence type="ECO:0000256" key="6">
    <source>
        <dbReference type="ARBA" id="ARBA00022777"/>
    </source>
</evidence>
<dbReference type="NCBIfam" id="TIGR01767">
    <property type="entry name" value="MTRK"/>
    <property type="match status" value="1"/>
</dbReference>
<dbReference type="Pfam" id="PF01636">
    <property type="entry name" value="APH"/>
    <property type="match status" value="1"/>
</dbReference>
<evidence type="ECO:0000313" key="10">
    <source>
        <dbReference type="Proteomes" id="UP001342418"/>
    </source>
</evidence>
<evidence type="ECO:0000256" key="7">
    <source>
        <dbReference type="ARBA" id="ARBA00022840"/>
    </source>
</evidence>
<dbReference type="SUPFAM" id="SSF56112">
    <property type="entry name" value="Protein kinase-like (PK-like)"/>
    <property type="match status" value="1"/>
</dbReference>
<feature type="domain" description="Aminoglycoside phosphotransferase" evidence="8">
    <location>
        <begin position="45"/>
        <end position="282"/>
    </location>
</feature>
<dbReference type="Proteomes" id="UP001342418">
    <property type="component" value="Chromosome"/>
</dbReference>
<keyword evidence="5" id="KW-0547">Nucleotide-binding</keyword>
<dbReference type="InterPro" id="IPR002575">
    <property type="entry name" value="Aminoglycoside_PTrfase"/>
</dbReference>
<dbReference type="RefSeq" id="WP_338530931.1">
    <property type="nucleotide sequence ID" value="NZ_CP030941.1"/>
</dbReference>
<organism evidence="9 10">
    <name type="scientific">Nitratireductor thuwali</name>
    <dbReference type="NCBI Taxonomy" id="2267699"/>
    <lineage>
        <taxon>Bacteria</taxon>
        <taxon>Pseudomonadati</taxon>
        <taxon>Pseudomonadota</taxon>
        <taxon>Alphaproteobacteria</taxon>
        <taxon>Hyphomicrobiales</taxon>
        <taxon>Phyllobacteriaceae</taxon>
        <taxon>Nitratireductor</taxon>
    </lineage>
</organism>
<evidence type="ECO:0000256" key="3">
    <source>
        <dbReference type="ARBA" id="ARBA00012128"/>
    </source>
</evidence>
<evidence type="ECO:0000256" key="2">
    <source>
        <dbReference type="ARBA" id="ARBA00011738"/>
    </source>
</evidence>
<evidence type="ECO:0000256" key="4">
    <source>
        <dbReference type="ARBA" id="ARBA00022679"/>
    </source>
</evidence>
<dbReference type="Gene3D" id="3.90.1200.10">
    <property type="match status" value="1"/>
</dbReference>
<evidence type="ECO:0000256" key="1">
    <source>
        <dbReference type="ARBA" id="ARBA00010165"/>
    </source>
</evidence>
<keyword evidence="7" id="KW-0067">ATP-binding</keyword>
<evidence type="ECO:0000259" key="8">
    <source>
        <dbReference type="Pfam" id="PF01636"/>
    </source>
</evidence>
<dbReference type="Gene3D" id="3.30.200.20">
    <property type="entry name" value="Phosphorylase Kinase, domain 1"/>
    <property type="match status" value="1"/>
</dbReference>
<sequence length="429" mass="48071">MQKTAPEMEFKALSVETLPARLGSVDAVASLVGGPAENSPGSWKVREVGDGNLNLVFIVEGAKGAAVVKQALPYVRLVGDSWPLPLKRSFFEYHALIRQEKRDPGSVPAVHYFDEEQALIVMEFLSPHVILRRALIDGRELPNVARDLGLFTARTLFRGSDFSMEHRERKADLALFADNTELCDITENLVFTDPYFEAPMNRHTPGLDGMVRALRADRDLKVAAQTMKHIFASRAETLVHGDLHSGSVMVTDSQTRIIDPEFAFYGPIAFDVGMLLANFWMSYFSQRGHEADGSRASMRDYLLGVIEETWNVFRAEFANLWRTERTGMLHHRSLYEDQGDALASEQALNHVVHGIWADMLGFAGVEMHRRILGLAHNADFETIEDEALRARCETPALKFGRHIAVNRNHIQAMDELATLARLLDEGEVS</sequence>
<dbReference type="EMBL" id="CP030941">
    <property type="protein sequence ID" value="UUP18719.1"/>
    <property type="molecule type" value="Genomic_DNA"/>
</dbReference>
<proteinExistence type="inferred from homology"/>
<comment type="subunit">
    <text evidence="2">Homodimer.</text>
</comment>
<comment type="similarity">
    <text evidence="1">Belongs to the methylthioribose kinase family.</text>
</comment>
<evidence type="ECO:0000256" key="5">
    <source>
        <dbReference type="ARBA" id="ARBA00022741"/>
    </source>
</evidence>
<accession>A0ABY5MPH6</accession>
<keyword evidence="10" id="KW-1185">Reference proteome</keyword>
<keyword evidence="4 9" id="KW-0808">Transferase</keyword>
<name>A0ABY5MPH6_9HYPH</name>
<dbReference type="InterPro" id="IPR011009">
    <property type="entry name" value="Kinase-like_dom_sf"/>
</dbReference>
<evidence type="ECO:0000313" key="9">
    <source>
        <dbReference type="EMBL" id="UUP18719.1"/>
    </source>
</evidence>
<reference evidence="9 10" key="1">
    <citation type="submission" date="2018-07" db="EMBL/GenBank/DDBJ databases">
        <title>Genome sequence of Nitratireductor thuwali#1536.</title>
        <authorList>
            <person name="Michoud G."/>
            <person name="Merlino G."/>
            <person name="Sefrji F.O."/>
            <person name="Daffonchio D."/>
        </authorList>
    </citation>
    <scope>NUCLEOTIDE SEQUENCE [LARGE SCALE GENOMIC DNA]</scope>
    <source>
        <strain evidence="10">Nit1536</strain>
    </source>
</reference>
<gene>
    <name evidence="9" type="primary">mtnK</name>
    <name evidence="9" type="ORF">NTH_03203</name>
</gene>
<keyword evidence="6 9" id="KW-0418">Kinase</keyword>
<dbReference type="PANTHER" id="PTHR34273">
    <property type="entry name" value="METHYLTHIORIBOSE KINASE"/>
    <property type="match status" value="1"/>
</dbReference>
<dbReference type="InterPro" id="IPR009212">
    <property type="entry name" value="Methylthioribose_kinase"/>
</dbReference>
<dbReference type="EC" id="2.7.1.100" evidence="3"/>
<dbReference type="PIRSF" id="PIRSF031134">
    <property type="entry name" value="MTRK"/>
    <property type="match status" value="1"/>
</dbReference>